<protein>
    <submittedName>
        <fullName evidence="1">Uncharacterized protein</fullName>
    </submittedName>
</protein>
<reference evidence="1" key="1">
    <citation type="submission" date="2014-09" db="EMBL/GenBank/DDBJ databases">
        <authorList>
            <person name="Magalhaes I.L.F."/>
            <person name="Oliveira U."/>
            <person name="Santos F.R."/>
            <person name="Vidigal T.H.D.A."/>
            <person name="Brescovit A.D."/>
            <person name="Santos A.J."/>
        </authorList>
    </citation>
    <scope>NUCLEOTIDE SEQUENCE</scope>
    <source>
        <tissue evidence="1">Shoot tissue taken approximately 20 cm above the soil surface</tissue>
    </source>
</reference>
<proteinExistence type="predicted"/>
<dbReference type="EMBL" id="GBRH01241132">
    <property type="protein sequence ID" value="JAD56763.1"/>
    <property type="molecule type" value="Transcribed_RNA"/>
</dbReference>
<dbReference type="AlphaFoldDB" id="A0A0A9B3P5"/>
<reference evidence="1" key="2">
    <citation type="journal article" date="2015" name="Data Brief">
        <title>Shoot transcriptome of the giant reed, Arundo donax.</title>
        <authorList>
            <person name="Barrero R.A."/>
            <person name="Guerrero F.D."/>
            <person name="Moolhuijzen P."/>
            <person name="Goolsby J.A."/>
            <person name="Tidwell J."/>
            <person name="Bellgard S.E."/>
            <person name="Bellgard M.I."/>
        </authorList>
    </citation>
    <scope>NUCLEOTIDE SEQUENCE</scope>
    <source>
        <tissue evidence="1">Shoot tissue taken approximately 20 cm above the soil surface</tissue>
    </source>
</reference>
<organism evidence="1">
    <name type="scientific">Arundo donax</name>
    <name type="common">Giant reed</name>
    <name type="synonym">Donax arundinaceus</name>
    <dbReference type="NCBI Taxonomy" id="35708"/>
    <lineage>
        <taxon>Eukaryota</taxon>
        <taxon>Viridiplantae</taxon>
        <taxon>Streptophyta</taxon>
        <taxon>Embryophyta</taxon>
        <taxon>Tracheophyta</taxon>
        <taxon>Spermatophyta</taxon>
        <taxon>Magnoliopsida</taxon>
        <taxon>Liliopsida</taxon>
        <taxon>Poales</taxon>
        <taxon>Poaceae</taxon>
        <taxon>PACMAD clade</taxon>
        <taxon>Arundinoideae</taxon>
        <taxon>Arundineae</taxon>
        <taxon>Arundo</taxon>
    </lineage>
</organism>
<name>A0A0A9B3P5_ARUDO</name>
<evidence type="ECO:0000313" key="1">
    <source>
        <dbReference type="EMBL" id="JAD56763.1"/>
    </source>
</evidence>
<sequence length="60" mass="7133">MYLRELRYPALAVGKVFVQSTYKLKHKLQLKGMYSHSWHFCWKLVGTKSECAKLPRFISK</sequence>
<accession>A0A0A9B3P5</accession>